<comment type="caution">
    <text evidence="2">The sequence shown here is derived from an EMBL/GenBank/DDBJ whole genome shotgun (WGS) entry which is preliminary data.</text>
</comment>
<keyword evidence="1" id="KW-0472">Membrane</keyword>
<organism evidence="2 3">
    <name type="scientific">Symbiodinium necroappetens</name>
    <dbReference type="NCBI Taxonomy" id="1628268"/>
    <lineage>
        <taxon>Eukaryota</taxon>
        <taxon>Sar</taxon>
        <taxon>Alveolata</taxon>
        <taxon>Dinophyceae</taxon>
        <taxon>Suessiales</taxon>
        <taxon>Symbiodiniaceae</taxon>
        <taxon>Symbiodinium</taxon>
    </lineage>
</organism>
<keyword evidence="1" id="KW-0812">Transmembrane</keyword>
<keyword evidence="1" id="KW-1133">Transmembrane helix</keyword>
<accession>A0A812XTW1</accession>
<name>A0A812XTW1_9DINO</name>
<evidence type="ECO:0000313" key="2">
    <source>
        <dbReference type="EMBL" id="CAE7745828.1"/>
    </source>
</evidence>
<proteinExistence type="predicted"/>
<evidence type="ECO:0000256" key="1">
    <source>
        <dbReference type="SAM" id="Phobius"/>
    </source>
</evidence>
<gene>
    <name evidence="2" type="ORF">SNEC2469_LOCUS21600</name>
</gene>
<protein>
    <recommendedName>
        <fullName evidence="4">Ion transport domain-containing protein</fullName>
    </recommendedName>
</protein>
<feature type="transmembrane region" description="Helical" evidence="1">
    <location>
        <begin position="24"/>
        <end position="43"/>
    </location>
</feature>
<reference evidence="2" key="1">
    <citation type="submission" date="2021-02" db="EMBL/GenBank/DDBJ databases">
        <authorList>
            <person name="Dougan E. K."/>
            <person name="Rhodes N."/>
            <person name="Thang M."/>
            <person name="Chan C."/>
        </authorList>
    </citation>
    <scope>NUCLEOTIDE SEQUENCE</scope>
</reference>
<feature type="non-terminal residue" evidence="2">
    <location>
        <position position="1"/>
    </location>
</feature>
<dbReference type="Proteomes" id="UP000601435">
    <property type="component" value="Unassembled WGS sequence"/>
</dbReference>
<keyword evidence="3" id="KW-1185">Reference proteome</keyword>
<evidence type="ECO:0000313" key="3">
    <source>
        <dbReference type="Proteomes" id="UP000601435"/>
    </source>
</evidence>
<dbReference type="EMBL" id="CAJNJA010038330">
    <property type="protein sequence ID" value="CAE7745828.1"/>
    <property type="molecule type" value="Genomic_DNA"/>
</dbReference>
<dbReference type="AlphaFoldDB" id="A0A812XTW1"/>
<sequence>MAFNTYGSGNFEEISTAGEPMLKWFVMAFAACWHVYLMNLMVAQLCQRYNDIFHNARGNARLTRGIIIYETSMPLISKHRWGRFVESLRLE</sequence>
<evidence type="ECO:0008006" key="4">
    <source>
        <dbReference type="Google" id="ProtNLM"/>
    </source>
</evidence>